<sequence>MFQYSFPEDDLLQNLIDLYFSIPPVYLPILYQPHFRRDLALGRHLVDSSFACVVLLVCAIASRESTDPRVLFDGRDRRTAGWKYFSQTSRLARPLHLPPTVDDVQVCCLLMDFTSTTSNPMASWTIIGLGLRYAVELGFHRHQSNEPRTIESEVSKRLFWLLLFYERATCLYNGRPLY</sequence>
<evidence type="ECO:0000256" key="2">
    <source>
        <dbReference type="ARBA" id="ARBA00022723"/>
    </source>
</evidence>
<dbReference type="AlphaFoldDB" id="A0A0D7B4I2"/>
<organism evidence="6 7">
    <name type="scientific">Cylindrobasidium torrendii FP15055 ss-10</name>
    <dbReference type="NCBI Taxonomy" id="1314674"/>
    <lineage>
        <taxon>Eukaryota</taxon>
        <taxon>Fungi</taxon>
        <taxon>Dikarya</taxon>
        <taxon>Basidiomycota</taxon>
        <taxon>Agaricomycotina</taxon>
        <taxon>Agaricomycetes</taxon>
        <taxon>Agaricomycetidae</taxon>
        <taxon>Agaricales</taxon>
        <taxon>Marasmiineae</taxon>
        <taxon>Physalacriaceae</taxon>
        <taxon>Cylindrobasidium</taxon>
    </lineage>
</organism>
<dbReference type="CDD" id="cd12148">
    <property type="entry name" value="fungal_TF_MHR"/>
    <property type="match status" value="1"/>
</dbReference>
<evidence type="ECO:0000256" key="4">
    <source>
        <dbReference type="ARBA" id="ARBA00023242"/>
    </source>
</evidence>
<dbReference type="GO" id="GO:0008270">
    <property type="term" value="F:zinc ion binding"/>
    <property type="evidence" value="ECO:0007669"/>
    <property type="project" value="InterPro"/>
</dbReference>
<gene>
    <name evidence="6" type="ORF">CYLTODRAFT_356919</name>
</gene>
<keyword evidence="4" id="KW-0539">Nucleus</keyword>
<keyword evidence="3" id="KW-0238">DNA-binding</keyword>
<keyword evidence="7" id="KW-1185">Reference proteome</keyword>
<dbReference type="GO" id="GO:0003677">
    <property type="term" value="F:DNA binding"/>
    <property type="evidence" value="ECO:0007669"/>
    <property type="project" value="UniProtKB-KW"/>
</dbReference>
<evidence type="ECO:0000256" key="3">
    <source>
        <dbReference type="ARBA" id="ARBA00023125"/>
    </source>
</evidence>
<dbReference type="GO" id="GO:0003700">
    <property type="term" value="F:DNA-binding transcription factor activity"/>
    <property type="evidence" value="ECO:0007669"/>
    <property type="project" value="InterPro"/>
</dbReference>
<dbReference type="PANTHER" id="PTHR46910:SF3">
    <property type="entry name" value="HALOTOLERANCE PROTEIN 9-RELATED"/>
    <property type="match status" value="1"/>
</dbReference>
<dbReference type="Proteomes" id="UP000054007">
    <property type="component" value="Unassembled WGS sequence"/>
</dbReference>
<dbReference type="GO" id="GO:0005634">
    <property type="term" value="C:nucleus"/>
    <property type="evidence" value="ECO:0007669"/>
    <property type="project" value="UniProtKB-SubCell"/>
</dbReference>
<accession>A0A0D7B4I2</accession>
<dbReference type="InterPro" id="IPR050987">
    <property type="entry name" value="AtrR-like"/>
</dbReference>
<evidence type="ECO:0000259" key="5">
    <source>
        <dbReference type="Pfam" id="PF04082"/>
    </source>
</evidence>
<comment type="subcellular location">
    <subcellularLocation>
        <location evidence="1">Nucleus</location>
    </subcellularLocation>
</comment>
<reference evidence="6 7" key="1">
    <citation type="journal article" date="2015" name="Fungal Genet. Biol.">
        <title>Evolution of novel wood decay mechanisms in Agaricales revealed by the genome sequences of Fistulina hepatica and Cylindrobasidium torrendii.</title>
        <authorList>
            <person name="Floudas D."/>
            <person name="Held B.W."/>
            <person name="Riley R."/>
            <person name="Nagy L.G."/>
            <person name="Koehler G."/>
            <person name="Ransdell A.S."/>
            <person name="Younus H."/>
            <person name="Chow J."/>
            <person name="Chiniquy J."/>
            <person name="Lipzen A."/>
            <person name="Tritt A."/>
            <person name="Sun H."/>
            <person name="Haridas S."/>
            <person name="LaButti K."/>
            <person name="Ohm R.A."/>
            <person name="Kues U."/>
            <person name="Blanchette R.A."/>
            <person name="Grigoriev I.V."/>
            <person name="Minto R.E."/>
            <person name="Hibbett D.S."/>
        </authorList>
    </citation>
    <scope>NUCLEOTIDE SEQUENCE [LARGE SCALE GENOMIC DNA]</scope>
    <source>
        <strain evidence="6 7">FP15055 ss-10</strain>
    </source>
</reference>
<evidence type="ECO:0000313" key="7">
    <source>
        <dbReference type="Proteomes" id="UP000054007"/>
    </source>
</evidence>
<feature type="domain" description="Xylanolytic transcriptional activator regulatory" evidence="5">
    <location>
        <begin position="16"/>
        <end position="176"/>
    </location>
</feature>
<dbReference type="EMBL" id="KN880592">
    <property type="protein sequence ID" value="KIY65392.1"/>
    <property type="molecule type" value="Genomic_DNA"/>
</dbReference>
<dbReference type="Pfam" id="PF04082">
    <property type="entry name" value="Fungal_trans"/>
    <property type="match status" value="1"/>
</dbReference>
<name>A0A0D7B4I2_9AGAR</name>
<evidence type="ECO:0000313" key="6">
    <source>
        <dbReference type="EMBL" id="KIY65392.1"/>
    </source>
</evidence>
<dbReference type="GO" id="GO:0006351">
    <property type="term" value="P:DNA-templated transcription"/>
    <property type="evidence" value="ECO:0007669"/>
    <property type="project" value="InterPro"/>
</dbReference>
<dbReference type="InterPro" id="IPR007219">
    <property type="entry name" value="XnlR_reg_dom"/>
</dbReference>
<proteinExistence type="predicted"/>
<dbReference type="PANTHER" id="PTHR46910">
    <property type="entry name" value="TRANSCRIPTION FACTOR PDR1"/>
    <property type="match status" value="1"/>
</dbReference>
<protein>
    <recommendedName>
        <fullName evidence="5">Xylanolytic transcriptional activator regulatory domain-containing protein</fullName>
    </recommendedName>
</protein>
<keyword evidence="2" id="KW-0479">Metal-binding</keyword>
<evidence type="ECO:0000256" key="1">
    <source>
        <dbReference type="ARBA" id="ARBA00004123"/>
    </source>
</evidence>
<dbReference type="OrthoDB" id="4456959at2759"/>
<dbReference type="STRING" id="1314674.A0A0D7B4I2"/>